<dbReference type="PROSITE" id="PS50096">
    <property type="entry name" value="IQ"/>
    <property type="match status" value="1"/>
</dbReference>
<name>A0A7J6W0J5_THATH</name>
<dbReference type="Pfam" id="PF02179">
    <property type="entry name" value="BAG"/>
    <property type="match status" value="1"/>
</dbReference>
<keyword evidence="1" id="KW-0143">Chaperone</keyword>
<comment type="caution">
    <text evidence="4">The sequence shown here is derived from an EMBL/GenBank/DDBJ whole genome shotgun (WGS) entry which is preliminary data.</text>
</comment>
<keyword evidence="5" id="KW-1185">Reference proteome</keyword>
<evidence type="ECO:0000259" key="3">
    <source>
        <dbReference type="PROSITE" id="PS51035"/>
    </source>
</evidence>
<evidence type="ECO:0000313" key="5">
    <source>
        <dbReference type="Proteomes" id="UP000554482"/>
    </source>
</evidence>
<dbReference type="GO" id="GO:0051087">
    <property type="term" value="F:protein-folding chaperone binding"/>
    <property type="evidence" value="ECO:0007669"/>
    <property type="project" value="InterPro"/>
</dbReference>
<dbReference type="OrthoDB" id="1923217at2759"/>
<feature type="compositionally biased region" description="Polar residues" evidence="2">
    <location>
        <begin position="1"/>
        <end position="11"/>
    </location>
</feature>
<dbReference type="InterPro" id="IPR036533">
    <property type="entry name" value="BAG_dom_sf"/>
</dbReference>
<dbReference type="PROSITE" id="PS51035">
    <property type="entry name" value="BAG"/>
    <property type="match status" value="1"/>
</dbReference>
<dbReference type="Gene3D" id="1.20.58.120">
    <property type="entry name" value="BAG domain"/>
    <property type="match status" value="1"/>
</dbReference>
<gene>
    <name evidence="4" type="ORF">FRX31_019732</name>
</gene>
<feature type="region of interest" description="Disordered" evidence="2">
    <location>
        <begin position="1"/>
        <end position="21"/>
    </location>
</feature>
<reference evidence="4 5" key="1">
    <citation type="submission" date="2020-06" db="EMBL/GenBank/DDBJ databases">
        <title>Transcriptomic and genomic resources for Thalictrum thalictroides and T. hernandezii: Facilitating candidate gene discovery in an emerging model plant lineage.</title>
        <authorList>
            <person name="Arias T."/>
            <person name="Riano-Pachon D.M."/>
            <person name="Di Stilio V.S."/>
        </authorList>
    </citation>
    <scope>NUCLEOTIDE SEQUENCE [LARGE SCALE GENOMIC DNA]</scope>
    <source>
        <strain evidence="5">cv. WT478/WT964</strain>
        <tissue evidence="4">Leaves</tissue>
    </source>
</reference>
<dbReference type="SMART" id="SM00264">
    <property type="entry name" value="BAG"/>
    <property type="match status" value="1"/>
</dbReference>
<sequence>MNSLPNHYQRSSKTRNRDIPVERNSFSSPKVVSIPVHYVGNTTSTSSRSKAALGIQRVFRGFLVRKRVKVILGIKNEVDEVEKKFWDKGFVDLLKKDGKERLKFNEILMGLLFKLDSIRGIDSGVGELRKGVISKVIMLQERLDSIGSEQESLDQEEVEEGNNVGRRGFQFWE</sequence>
<dbReference type="GO" id="GO:0009506">
    <property type="term" value="C:plasmodesma"/>
    <property type="evidence" value="ECO:0007669"/>
    <property type="project" value="TreeGrafter"/>
</dbReference>
<dbReference type="CDD" id="cd23767">
    <property type="entry name" value="IQCD"/>
    <property type="match status" value="1"/>
</dbReference>
<dbReference type="EMBL" id="JABWDY010023790">
    <property type="protein sequence ID" value="KAF5190681.1"/>
    <property type="molecule type" value="Genomic_DNA"/>
</dbReference>
<evidence type="ECO:0000256" key="2">
    <source>
        <dbReference type="SAM" id="MobiDB-lite"/>
    </source>
</evidence>
<dbReference type="PANTHER" id="PTHR33322:SF4">
    <property type="entry name" value="BAG DOMAIN CONTAINING PROTEIN, EXPRESSED"/>
    <property type="match status" value="1"/>
</dbReference>
<dbReference type="SMART" id="SM00015">
    <property type="entry name" value="IQ"/>
    <property type="match status" value="1"/>
</dbReference>
<evidence type="ECO:0000256" key="1">
    <source>
        <dbReference type="ARBA" id="ARBA00023186"/>
    </source>
</evidence>
<dbReference type="InterPro" id="IPR000048">
    <property type="entry name" value="IQ_motif_EF-hand-BS"/>
</dbReference>
<proteinExistence type="predicted"/>
<dbReference type="Pfam" id="PF00612">
    <property type="entry name" value="IQ"/>
    <property type="match status" value="1"/>
</dbReference>
<dbReference type="InterPro" id="IPR040400">
    <property type="entry name" value="BAG5/6/7/8"/>
</dbReference>
<evidence type="ECO:0000313" key="4">
    <source>
        <dbReference type="EMBL" id="KAF5190681.1"/>
    </source>
</evidence>
<organism evidence="4 5">
    <name type="scientific">Thalictrum thalictroides</name>
    <name type="common">Rue-anemone</name>
    <name type="synonym">Anemone thalictroides</name>
    <dbReference type="NCBI Taxonomy" id="46969"/>
    <lineage>
        <taxon>Eukaryota</taxon>
        <taxon>Viridiplantae</taxon>
        <taxon>Streptophyta</taxon>
        <taxon>Embryophyta</taxon>
        <taxon>Tracheophyta</taxon>
        <taxon>Spermatophyta</taxon>
        <taxon>Magnoliopsida</taxon>
        <taxon>Ranunculales</taxon>
        <taxon>Ranunculaceae</taxon>
        <taxon>Thalictroideae</taxon>
        <taxon>Thalictrum</taxon>
    </lineage>
</organism>
<dbReference type="GO" id="GO:0006457">
    <property type="term" value="P:protein folding"/>
    <property type="evidence" value="ECO:0007669"/>
    <property type="project" value="TreeGrafter"/>
</dbReference>
<dbReference type="PANTHER" id="PTHR33322">
    <property type="entry name" value="BAG DOMAIN CONTAINING PROTEIN, EXPRESSED"/>
    <property type="match status" value="1"/>
</dbReference>
<feature type="domain" description="BAG" evidence="3">
    <location>
        <begin position="70"/>
        <end position="147"/>
    </location>
</feature>
<dbReference type="SUPFAM" id="SSF63491">
    <property type="entry name" value="BAG domain"/>
    <property type="match status" value="1"/>
</dbReference>
<dbReference type="Proteomes" id="UP000554482">
    <property type="component" value="Unassembled WGS sequence"/>
</dbReference>
<protein>
    <submittedName>
        <fullName evidence="4">Bag family molecular chaperone regulator 5 protein</fullName>
    </submittedName>
</protein>
<dbReference type="AlphaFoldDB" id="A0A7J6W0J5"/>
<accession>A0A7J6W0J5</accession>
<dbReference type="InterPro" id="IPR003103">
    <property type="entry name" value="BAG_domain"/>
</dbReference>